<keyword evidence="5" id="KW-1185">Reference proteome</keyword>
<dbReference type="Proteomes" id="UP001180616">
    <property type="component" value="Chromosome"/>
</dbReference>
<evidence type="ECO:0000313" key="5">
    <source>
        <dbReference type="Proteomes" id="UP001180616"/>
    </source>
</evidence>
<dbReference type="PANTHER" id="PTHR43384">
    <property type="entry name" value="SEPTUM SITE-DETERMINING PROTEIN MIND HOMOLOG, CHLOROPLASTIC-RELATED"/>
    <property type="match status" value="1"/>
</dbReference>
<dbReference type="InterPro" id="IPR002586">
    <property type="entry name" value="CobQ/CobB/MinD/ParA_Nub-bd_dom"/>
</dbReference>
<proteinExistence type="predicted"/>
<dbReference type="InterPro" id="IPR014433">
    <property type="entry name" value="CooC"/>
</dbReference>
<evidence type="ECO:0000256" key="2">
    <source>
        <dbReference type="ARBA" id="ARBA00022840"/>
    </source>
</evidence>
<evidence type="ECO:0000313" key="4">
    <source>
        <dbReference type="EMBL" id="WMW64558.1"/>
    </source>
</evidence>
<dbReference type="Pfam" id="PF01656">
    <property type="entry name" value="CbiA"/>
    <property type="match status" value="1"/>
</dbReference>
<organism evidence="4 5">
    <name type="scientific">Nitratidesulfovibrio liaohensis</name>
    <dbReference type="NCBI Taxonomy" id="2604158"/>
    <lineage>
        <taxon>Bacteria</taxon>
        <taxon>Pseudomonadati</taxon>
        <taxon>Thermodesulfobacteriota</taxon>
        <taxon>Desulfovibrionia</taxon>
        <taxon>Desulfovibrionales</taxon>
        <taxon>Desulfovibrionaceae</taxon>
        <taxon>Nitratidesulfovibrio</taxon>
    </lineage>
</organism>
<dbReference type="PANTHER" id="PTHR43384:SF6">
    <property type="entry name" value="SEPTUM SITE-DETERMINING PROTEIN MIND HOMOLOG, CHLOROPLASTIC"/>
    <property type="match status" value="1"/>
</dbReference>
<keyword evidence="1" id="KW-0547">Nucleotide-binding</keyword>
<dbReference type="PIRSF" id="PIRSF005647">
    <property type="entry name" value="CooC"/>
    <property type="match status" value="1"/>
</dbReference>
<sequence length="283" mass="29263">MKLAFAGKGGAGKTTLAAWTADYLARHGHDVWMIDADTALSLGRASGLARDGLPVPLVERHDLIMQRIGTGMISLTPEVGDLPEALAVDVPLGGNAAPGIAPGRKRLLVMGSVAGAGGGCACEANSLLKALLAHLIHDRREWVLVDLEAGVEHLGRGTVAAVDGLAVVSEPGLRSPETAADIARLAHGLGLHRQVLALNRLAGPCVACPEDEHLTRLPLLPQLPDSPELAGLPETRVGVPALPGLAARMLDNACVTGLPEHALVDRFIARLLEGFEHPAGGTA</sequence>
<gene>
    <name evidence="4" type="ORF">KPS_002594</name>
</gene>
<protein>
    <submittedName>
        <fullName evidence="4">Carbon monoxide dehydrogenase</fullName>
    </submittedName>
</protein>
<dbReference type="EMBL" id="CP133659">
    <property type="protein sequence ID" value="WMW64558.1"/>
    <property type="molecule type" value="Genomic_DNA"/>
</dbReference>
<evidence type="ECO:0000256" key="1">
    <source>
        <dbReference type="ARBA" id="ARBA00022741"/>
    </source>
</evidence>
<feature type="domain" description="CobQ/CobB/MinD/ParA nucleotide binding" evidence="3">
    <location>
        <begin position="5"/>
        <end position="146"/>
    </location>
</feature>
<reference evidence="4" key="1">
    <citation type="submission" date="2023-09" db="EMBL/GenBank/DDBJ databases">
        <authorList>
            <consortium name="CW5 consortium"/>
            <person name="Lu C.-W."/>
        </authorList>
    </citation>
    <scope>NUCLEOTIDE SEQUENCE</scope>
    <source>
        <strain evidence="4">KPS</strain>
    </source>
</reference>
<dbReference type="InterPro" id="IPR027417">
    <property type="entry name" value="P-loop_NTPase"/>
</dbReference>
<dbReference type="SUPFAM" id="SSF52540">
    <property type="entry name" value="P-loop containing nucleoside triphosphate hydrolases"/>
    <property type="match status" value="1"/>
</dbReference>
<dbReference type="RefSeq" id="WP_309540639.1">
    <property type="nucleotide sequence ID" value="NZ_CP133659.1"/>
</dbReference>
<dbReference type="Gene3D" id="3.40.50.300">
    <property type="entry name" value="P-loop containing nucleotide triphosphate hydrolases"/>
    <property type="match status" value="1"/>
</dbReference>
<dbReference type="InterPro" id="IPR050625">
    <property type="entry name" value="ParA/MinD_ATPase"/>
</dbReference>
<keyword evidence="2" id="KW-0067">ATP-binding</keyword>
<evidence type="ECO:0000259" key="3">
    <source>
        <dbReference type="Pfam" id="PF01656"/>
    </source>
</evidence>
<accession>A0ABY9R136</accession>
<name>A0ABY9R136_9BACT</name>